<evidence type="ECO:0000313" key="1">
    <source>
        <dbReference type="EMBL" id="WEF33769.1"/>
    </source>
</evidence>
<dbReference type="EMBL" id="CP119083">
    <property type="protein sequence ID" value="WEF33769.1"/>
    <property type="molecule type" value="Genomic_DNA"/>
</dbReference>
<keyword evidence="2" id="KW-1185">Reference proteome</keyword>
<dbReference type="RefSeq" id="WP_277416458.1">
    <property type="nucleotide sequence ID" value="NZ_CP119083.1"/>
</dbReference>
<organism evidence="1 2">
    <name type="scientific">Pseudoduganella chitinolytica</name>
    <dbReference type="NCBI Taxonomy" id="34070"/>
    <lineage>
        <taxon>Bacteria</taxon>
        <taxon>Pseudomonadati</taxon>
        <taxon>Pseudomonadota</taxon>
        <taxon>Betaproteobacteria</taxon>
        <taxon>Burkholderiales</taxon>
        <taxon>Oxalobacteraceae</taxon>
        <taxon>Telluria group</taxon>
        <taxon>Pseudoduganella</taxon>
    </lineage>
</organism>
<reference evidence="1 2" key="1">
    <citation type="submission" date="2023-02" db="EMBL/GenBank/DDBJ databases">
        <title>Gemone sequence of Telluria chitinolytica ACM 3522T.</title>
        <authorList>
            <person name="Frediansyah A."/>
            <person name="Miess H."/>
            <person name="Gross H."/>
        </authorList>
    </citation>
    <scope>NUCLEOTIDE SEQUENCE [LARGE SCALE GENOMIC DNA]</scope>
    <source>
        <strain evidence="1 2">ACM 3522</strain>
    </source>
</reference>
<proteinExistence type="predicted"/>
<name>A0ABY8BHC7_9BURK</name>
<protein>
    <submittedName>
        <fullName evidence="1">Uncharacterized protein</fullName>
    </submittedName>
</protein>
<evidence type="ECO:0000313" key="2">
    <source>
        <dbReference type="Proteomes" id="UP001216510"/>
    </source>
</evidence>
<gene>
    <name evidence="1" type="ORF">PX653_02965</name>
</gene>
<sequence>MNTPQTRMDAHSVDRLKFFSDFLRKTLKFFATLPLPILDEQEWAYKAVCKAVEKAASVRRFGPGKKNLKFFAGNPKVLLSSVVTCSDVANLPHRTNSLTK</sequence>
<accession>A0ABY8BHC7</accession>
<dbReference type="Proteomes" id="UP001216510">
    <property type="component" value="Chromosome"/>
</dbReference>